<name>D7WBE0_9CORY</name>
<protein>
    <submittedName>
        <fullName evidence="13">Alkaline phosphatase family protein</fullName>
    </submittedName>
</protein>
<evidence type="ECO:0000256" key="5">
    <source>
        <dbReference type="ARBA" id="ARBA00022833"/>
    </source>
</evidence>
<feature type="compositionally biased region" description="Low complexity" evidence="10">
    <location>
        <begin position="984"/>
        <end position="998"/>
    </location>
</feature>
<dbReference type="PANTHER" id="PTHR11596">
    <property type="entry name" value="ALKALINE PHOSPHATASE"/>
    <property type="match status" value="1"/>
</dbReference>
<feature type="binding site" evidence="8">
    <location>
        <position position="84"/>
    </location>
    <ligand>
        <name>Zn(2+)</name>
        <dbReference type="ChEBI" id="CHEBI:29105"/>
        <label>2</label>
    </ligand>
</feature>
<feature type="binding site" evidence="8">
    <location>
        <position position="418"/>
    </location>
    <ligand>
        <name>Zn(2+)</name>
        <dbReference type="ChEBI" id="CHEBI:29105"/>
        <label>2</label>
    </ligand>
</feature>
<feature type="binding site" evidence="8">
    <location>
        <position position="185"/>
    </location>
    <ligand>
        <name>Mg(2+)</name>
        <dbReference type="ChEBI" id="CHEBI:18420"/>
    </ligand>
</feature>
<feature type="signal peptide" evidence="12">
    <location>
        <begin position="1"/>
        <end position="28"/>
    </location>
</feature>
<feature type="binding site" evidence="8">
    <location>
        <position position="84"/>
    </location>
    <ligand>
        <name>Mg(2+)</name>
        <dbReference type="ChEBI" id="CHEBI:18420"/>
    </ligand>
</feature>
<comment type="cofactor">
    <cofactor evidence="8">
        <name>Mg(2+)</name>
        <dbReference type="ChEBI" id="CHEBI:18420"/>
    </cofactor>
    <text evidence="8">Binds 1 Mg(2+) ion.</text>
</comment>
<dbReference type="InterPro" id="IPR001952">
    <property type="entry name" value="Alkaline_phosphatase"/>
</dbReference>
<dbReference type="eggNOG" id="COG1785">
    <property type="taxonomic scope" value="Bacteria"/>
</dbReference>
<keyword evidence="12" id="KW-0732">Signal</keyword>
<dbReference type="InterPro" id="IPR017850">
    <property type="entry name" value="Alkaline_phosphatase_core_sf"/>
</dbReference>
<evidence type="ECO:0000256" key="1">
    <source>
        <dbReference type="ARBA" id="ARBA00005984"/>
    </source>
</evidence>
<dbReference type="HOGENOM" id="CLU_006796_0_0_11"/>
<keyword evidence="11" id="KW-0812">Transmembrane</keyword>
<evidence type="ECO:0000256" key="6">
    <source>
        <dbReference type="ARBA" id="ARBA00022842"/>
    </source>
</evidence>
<comment type="cofactor">
    <cofactor evidence="8">
        <name>Zn(2+)</name>
        <dbReference type="ChEBI" id="CHEBI:29105"/>
    </cofactor>
    <text evidence="8">Binds 2 Zn(2+) ions.</text>
</comment>
<evidence type="ECO:0000313" key="13">
    <source>
        <dbReference type="EMBL" id="EFK55171.1"/>
    </source>
</evidence>
<accession>D7WBE0</accession>
<feature type="active site" description="Phosphoserine intermediate" evidence="7">
    <location>
        <position position="134"/>
    </location>
</feature>
<dbReference type="PANTHER" id="PTHR11596:SF5">
    <property type="entry name" value="ALKALINE PHOSPHATASE"/>
    <property type="match status" value="1"/>
</dbReference>
<feature type="binding site" evidence="8">
    <location>
        <position position="419"/>
    </location>
    <ligand>
        <name>Zn(2+)</name>
        <dbReference type="ChEBI" id="CHEBI:29105"/>
        <label>2</label>
    </ligand>
</feature>
<feature type="chain" id="PRO_5003108467" evidence="12">
    <location>
        <begin position="29"/>
        <end position="1044"/>
    </location>
</feature>
<keyword evidence="3 8" id="KW-0479">Metal-binding</keyword>
<feature type="region of interest" description="Disordered" evidence="10">
    <location>
        <begin position="187"/>
        <end position="221"/>
    </location>
</feature>
<dbReference type="AlphaFoldDB" id="D7WBE0"/>
<gene>
    <name evidence="13" type="ORF">HMPREF0291_10429</name>
</gene>
<evidence type="ECO:0000256" key="10">
    <source>
        <dbReference type="SAM" id="MobiDB-lite"/>
    </source>
</evidence>
<dbReference type="CDD" id="cd16012">
    <property type="entry name" value="ALP"/>
    <property type="match status" value="2"/>
</dbReference>
<keyword evidence="5 8" id="KW-0862">Zinc</keyword>
<feature type="binding site" evidence="8">
    <location>
        <position position="380"/>
    </location>
    <ligand>
        <name>Zn(2+)</name>
        <dbReference type="ChEBI" id="CHEBI:29105"/>
        <label>2</label>
    </ligand>
</feature>
<feature type="compositionally biased region" description="Basic and acidic residues" evidence="10">
    <location>
        <begin position="208"/>
        <end position="217"/>
    </location>
</feature>
<feature type="binding site" evidence="8">
    <location>
        <position position="468"/>
    </location>
    <ligand>
        <name>Zn(2+)</name>
        <dbReference type="ChEBI" id="CHEBI:29105"/>
        <label>2</label>
    </ligand>
</feature>
<sequence length="1044" mass="110139">MSAATWKSVAASVGVIALTVATTPTSQAAIDLDYEGYNGKPSCISIDGNGNVKAPQPGECAQFGKGGQGRSDEKAKNVIMIVGDGMGHQEITAARNYLLGAGGRFDGLDNLTATGAYTTFAIDEDGKKNYVTDSAASATGWATGTKSYNGALGVDIKKDAHVNLLEMAKNAGMRTGNVTTSEIQDATPASMGSHISQRSYYAPSGDSKPVKGDEARENGGIGSISEQLIDTRADVTLGGGAKYFDTKVMADSDNTNPFLEGDAKFNTKWEKDKTVAENAEANGYKIVRTRDELAAVTEANQDQPVLGLFHDKNMTRRFESSTPAKGGATAEPTTCKEANIGNEPELADMTTKAIELLDKPNEEKGFFLQVESASIDKADHDGDACGFIGELKRLEDTVATAVDFAKKDGDTLVVVTADHAHTAQIVPDGQDSPAVTTRLHTHDDTNMSVAFGTVPVPKVEEGDFSMQHTGAQVRIAAYGPASENVFGQIDQTDAFYVMANALGLGDWEVNTNPVARDFTARNEANGELCYQLEPGEAPQVGDCTKFGKKGQGLDDSKAKNVVIMLADGTADADITAARNYLHGANGRFEAVDNLEYTGYHTTYSLNRETGKPDYVTDSAASGSALYSGIKTYNGGLGIDNNGKPVPTMAELAKAAGMKVGNVSTAEIQDATPAAFAVHALDRADYAPSGEKKVAQDAQRRENGGLGSISEQLVDVRADVTLGGGAEYFDTEVMVDGKNGDTTWTKGKTVLDNARDNGFEIVNDAKSLDAVKNSDKPVLGLFSPSHMPRIYKETVPTEDGAMKEAQRCEANPEYTDDIPTLAAMTRKSLELLQNDKGFVLHIEAASPDKASHGADACGMIGEIRQWDESIKVVQDWVEETGEPTLIVATADHAQTPMITYNQKPTAGLTTKLKTADDADMSLLYSTAESNDPKDALGGQQHTGAQVRVAASGPGAANFTGQIDETDIFFGAMNAVGVDTDQPIDGSSSGSSGSSSSSSSSANSAGSSIGVFFGVLAALLGVVALLSPLFPQAREMFENFRKTLPF</sequence>
<proteinExistence type="inferred from homology"/>
<feature type="binding site" evidence="8">
    <location>
        <position position="371"/>
    </location>
    <ligand>
        <name>Mg(2+)</name>
        <dbReference type="ChEBI" id="CHEBI:18420"/>
    </ligand>
</feature>
<dbReference type="EMBL" id="ACLJ02000001">
    <property type="protein sequence ID" value="EFK55171.1"/>
    <property type="molecule type" value="Genomic_DNA"/>
</dbReference>
<dbReference type="STRING" id="585529.HMPREF0291_10429"/>
<keyword evidence="14" id="KW-1185">Reference proteome</keyword>
<dbReference type="Gene3D" id="3.40.720.10">
    <property type="entry name" value="Alkaline Phosphatase, subunit A"/>
    <property type="match status" value="2"/>
</dbReference>
<dbReference type="PROSITE" id="PS00123">
    <property type="entry name" value="ALKALINE_PHOSPHATASE"/>
    <property type="match status" value="1"/>
</dbReference>
<feature type="binding site" evidence="8">
    <location>
        <position position="187"/>
    </location>
    <ligand>
        <name>Mg(2+)</name>
        <dbReference type="ChEBI" id="CHEBI:18420"/>
    </ligand>
</feature>
<evidence type="ECO:0000256" key="12">
    <source>
        <dbReference type="SAM" id="SignalP"/>
    </source>
</evidence>
<feature type="region of interest" description="Disordered" evidence="10">
    <location>
        <begin position="978"/>
        <end position="998"/>
    </location>
</feature>
<dbReference type="InterPro" id="IPR018299">
    <property type="entry name" value="Alkaline_phosphatase_AS"/>
</dbReference>
<evidence type="ECO:0000256" key="3">
    <source>
        <dbReference type="ARBA" id="ARBA00022723"/>
    </source>
</evidence>
<keyword evidence="4" id="KW-0378">Hydrolase</keyword>
<dbReference type="RefSeq" id="WP_005287230.1">
    <property type="nucleotide sequence ID" value="NZ_CM000961.1"/>
</dbReference>
<evidence type="ECO:0000256" key="9">
    <source>
        <dbReference type="RuleBase" id="RU003946"/>
    </source>
</evidence>
<comment type="similarity">
    <text evidence="1 9">Belongs to the alkaline phosphatase family.</text>
</comment>
<keyword evidence="6 8" id="KW-0460">Magnesium</keyword>
<dbReference type="OrthoDB" id="9794455at2"/>
<evidence type="ECO:0000256" key="11">
    <source>
        <dbReference type="SAM" id="Phobius"/>
    </source>
</evidence>
<feature type="binding site" evidence="8">
    <location>
        <position position="376"/>
    </location>
    <ligand>
        <name>Zn(2+)</name>
        <dbReference type="ChEBI" id="CHEBI:29105"/>
        <label>2</label>
    </ligand>
</feature>
<organism evidence="13 14">
    <name type="scientific">Corynebacterium genitalium ATCC 33030</name>
    <dbReference type="NCBI Taxonomy" id="585529"/>
    <lineage>
        <taxon>Bacteria</taxon>
        <taxon>Bacillati</taxon>
        <taxon>Actinomycetota</taxon>
        <taxon>Actinomycetes</taxon>
        <taxon>Mycobacteriales</taxon>
        <taxon>Corynebacteriaceae</taxon>
        <taxon>Corynebacterium</taxon>
    </lineage>
</organism>
<feature type="transmembrane region" description="Helical" evidence="11">
    <location>
        <begin position="1007"/>
        <end position="1028"/>
    </location>
</feature>
<evidence type="ECO:0000256" key="7">
    <source>
        <dbReference type="PIRSR" id="PIRSR601952-1"/>
    </source>
</evidence>
<comment type="caution">
    <text evidence="13">The sequence shown here is derived from an EMBL/GenBank/DDBJ whole genome shotgun (WGS) entry which is preliminary data.</text>
</comment>
<evidence type="ECO:0000256" key="8">
    <source>
        <dbReference type="PIRSR" id="PIRSR601952-2"/>
    </source>
</evidence>
<dbReference type="PRINTS" id="PR00113">
    <property type="entry name" value="ALKPHPHTASE"/>
</dbReference>
<keyword evidence="2" id="KW-0597">Phosphoprotein</keyword>
<dbReference type="GO" id="GO:0046872">
    <property type="term" value="F:metal ion binding"/>
    <property type="evidence" value="ECO:0007669"/>
    <property type="project" value="UniProtKB-KW"/>
</dbReference>
<keyword evidence="11" id="KW-1133">Transmembrane helix</keyword>
<dbReference type="SMART" id="SM00098">
    <property type="entry name" value="alkPPc"/>
    <property type="match status" value="2"/>
</dbReference>
<dbReference type="SUPFAM" id="SSF53649">
    <property type="entry name" value="Alkaline phosphatase-like"/>
    <property type="match status" value="2"/>
</dbReference>
<evidence type="ECO:0000256" key="4">
    <source>
        <dbReference type="ARBA" id="ARBA00022801"/>
    </source>
</evidence>
<evidence type="ECO:0000256" key="2">
    <source>
        <dbReference type="ARBA" id="ARBA00022553"/>
    </source>
</evidence>
<dbReference type="Pfam" id="PF00245">
    <property type="entry name" value="Alk_phosphatase"/>
    <property type="match status" value="3"/>
</dbReference>
<dbReference type="Proteomes" id="UP000004208">
    <property type="component" value="Unassembled WGS sequence"/>
</dbReference>
<evidence type="ECO:0000313" key="14">
    <source>
        <dbReference type="Proteomes" id="UP000004208"/>
    </source>
</evidence>
<reference evidence="13" key="1">
    <citation type="submission" date="2010-06" db="EMBL/GenBank/DDBJ databases">
        <authorList>
            <person name="Muzny D."/>
            <person name="Qin X."/>
            <person name="Buhay C."/>
            <person name="Dugan-Rocha S."/>
            <person name="Ding Y."/>
            <person name="Chen G."/>
            <person name="Hawes A."/>
            <person name="Holder M."/>
            <person name="Jhangiani S."/>
            <person name="Johnson A."/>
            <person name="Khan Z."/>
            <person name="Li Z."/>
            <person name="Liu W."/>
            <person name="Liu X."/>
            <person name="Perez L."/>
            <person name="Shen H."/>
            <person name="Wang Q."/>
            <person name="Watt J."/>
            <person name="Xi L."/>
            <person name="Xin Y."/>
            <person name="Zhou J."/>
            <person name="Deng J."/>
            <person name="Jiang H."/>
            <person name="Liu Y."/>
            <person name="Qu J."/>
            <person name="Song X.-Z."/>
            <person name="Zhang L."/>
            <person name="Villasana D."/>
            <person name="Johnson A."/>
            <person name="Liu J."/>
            <person name="Liyanage D."/>
            <person name="Lorensuhewa L."/>
            <person name="Robinson T."/>
            <person name="Song A."/>
            <person name="Song B.-B."/>
            <person name="Dinh H."/>
            <person name="Thornton R."/>
            <person name="Coyle M."/>
            <person name="Francisco L."/>
            <person name="Jackson L."/>
            <person name="Javaid M."/>
            <person name="Korchina V."/>
            <person name="Kovar C."/>
            <person name="Mata R."/>
            <person name="Mathew T."/>
            <person name="Ngo R."/>
            <person name="Nguyen L."/>
            <person name="Nguyen N."/>
            <person name="Okwuonu G."/>
            <person name="Ongeri F."/>
            <person name="Pham C."/>
            <person name="Simmons D."/>
            <person name="Wilczek-Boney K."/>
            <person name="Hale W."/>
            <person name="Jakkamsetti A."/>
            <person name="Pham P."/>
            <person name="Ruth R."/>
            <person name="San Lucas F."/>
            <person name="Warren J."/>
            <person name="Zhang J."/>
            <person name="Zhao Z."/>
            <person name="Zhou C."/>
            <person name="Zhu D."/>
            <person name="Lee S."/>
            <person name="Bess C."/>
            <person name="Blankenburg K."/>
            <person name="Forbes L."/>
            <person name="Fu Q."/>
            <person name="Gubbala S."/>
            <person name="Hirani K."/>
            <person name="Jayaseelan J.C."/>
            <person name="Lara F."/>
            <person name="Munidasa M."/>
            <person name="Palculict T."/>
            <person name="Patil S."/>
            <person name="Pu L.-L."/>
            <person name="Saada N."/>
            <person name="Tang L."/>
            <person name="Weissenberger G."/>
            <person name="Zhu Y."/>
            <person name="Hemphill L."/>
            <person name="Shang Y."/>
            <person name="Youmans B."/>
            <person name="Ayvaz T."/>
            <person name="Ross M."/>
            <person name="Santibanez J."/>
            <person name="Aqrawi P."/>
            <person name="Gross S."/>
            <person name="Joshi V."/>
            <person name="Fowler G."/>
            <person name="Nazareth L."/>
            <person name="Reid J."/>
            <person name="Worley K."/>
            <person name="Petrosino J."/>
            <person name="Highlander S."/>
            <person name="Gibbs R."/>
        </authorList>
    </citation>
    <scope>NUCLEOTIDE SEQUENCE [LARGE SCALE GENOMIC DNA]</scope>
    <source>
        <strain evidence="13">ATCC 33030</strain>
    </source>
</reference>
<keyword evidence="11" id="KW-0472">Membrane</keyword>
<dbReference type="GO" id="GO:0004035">
    <property type="term" value="F:alkaline phosphatase activity"/>
    <property type="evidence" value="ECO:0007669"/>
    <property type="project" value="TreeGrafter"/>
</dbReference>